<dbReference type="SUPFAM" id="SSF53850">
    <property type="entry name" value="Periplasmic binding protein-like II"/>
    <property type="match status" value="1"/>
</dbReference>
<feature type="chain" id="PRO_5020232861" description="Solute-binding protein family 3/N-terminal domain-containing protein" evidence="3">
    <location>
        <begin position="23"/>
        <end position="255"/>
    </location>
</feature>
<evidence type="ECO:0000313" key="6">
    <source>
        <dbReference type="Proteomes" id="UP000257039"/>
    </source>
</evidence>
<reference evidence="5 6" key="1">
    <citation type="submission" date="2017-04" db="EMBL/GenBank/DDBJ databases">
        <title>Draft genome sequence of Zooshikella ganghwensis VG4 isolated from Red Sea sediments.</title>
        <authorList>
            <person name="Rehman Z."/>
            <person name="Alam I."/>
            <person name="Kamau A."/>
            <person name="Bajic V."/>
            <person name="Leiknes T."/>
        </authorList>
    </citation>
    <scope>NUCLEOTIDE SEQUENCE [LARGE SCALE GENOMIC DNA]</scope>
    <source>
        <strain evidence="5 6">VG4</strain>
    </source>
</reference>
<dbReference type="PANTHER" id="PTHR35936:SF25">
    <property type="entry name" value="ABC TRANSPORTER SUBSTRATE-BINDING PROTEIN"/>
    <property type="match status" value="1"/>
</dbReference>
<evidence type="ECO:0000313" key="5">
    <source>
        <dbReference type="EMBL" id="RDH43750.1"/>
    </source>
</evidence>
<protein>
    <recommendedName>
        <fullName evidence="4">Solute-binding protein family 3/N-terminal domain-containing protein</fullName>
    </recommendedName>
</protein>
<feature type="domain" description="Solute-binding protein family 3/N-terminal" evidence="4">
    <location>
        <begin position="24"/>
        <end position="253"/>
    </location>
</feature>
<comment type="caution">
    <text evidence="5">The sequence shown here is derived from an EMBL/GenBank/DDBJ whole genome shotgun (WGS) entry which is preliminary data.</text>
</comment>
<dbReference type="EMBL" id="NDXW01000001">
    <property type="protein sequence ID" value="RDH43750.1"/>
    <property type="molecule type" value="Genomic_DNA"/>
</dbReference>
<keyword evidence="6" id="KW-1185">Reference proteome</keyword>
<dbReference type="PANTHER" id="PTHR35936">
    <property type="entry name" value="MEMBRANE-BOUND LYTIC MUREIN TRANSGLYCOSYLASE F"/>
    <property type="match status" value="1"/>
</dbReference>
<keyword evidence="2 3" id="KW-0732">Signal</keyword>
<dbReference type="Pfam" id="PF00497">
    <property type="entry name" value="SBP_bac_3"/>
    <property type="match status" value="1"/>
</dbReference>
<accession>A0A4P9VNQ4</accession>
<proteinExistence type="inferred from homology"/>
<gene>
    <name evidence="5" type="ORF">B9G39_10010</name>
</gene>
<sequence>MKLIQQAIIMLTLSTLIQVSHADTITIRADKWFPINGEPKDEKPGYMIEIANAIMSEHGHQIDYKMMPWQRSLLEVKQGNYDCLVGVSKSEAPDFIYPTESWGKVGSTFYVKKGNTWTFKGIDSLENQRLGVIGGYDYSDDLDAYIENKQSSPMVKVISSNNALEKNLRKLVAGRITVTVGADLVVKSKLNELGLSNDVVEAGLLLEPEDIYIACSPAKNVSQNYVQLFSDGIKKLRETGKLKTILDKYGLDDWL</sequence>
<dbReference type="AlphaFoldDB" id="A0A4P9VNQ4"/>
<dbReference type="SMART" id="SM00062">
    <property type="entry name" value="PBPb"/>
    <property type="match status" value="1"/>
</dbReference>
<evidence type="ECO:0000256" key="3">
    <source>
        <dbReference type="SAM" id="SignalP"/>
    </source>
</evidence>
<dbReference type="RefSeq" id="WP_094787007.1">
    <property type="nucleotide sequence ID" value="NZ_NDXW01000001.1"/>
</dbReference>
<dbReference type="InterPro" id="IPR001638">
    <property type="entry name" value="Solute-binding_3/MltF_N"/>
</dbReference>
<evidence type="ECO:0000256" key="1">
    <source>
        <dbReference type="ARBA" id="ARBA00010333"/>
    </source>
</evidence>
<dbReference type="Proteomes" id="UP000257039">
    <property type="component" value="Unassembled WGS sequence"/>
</dbReference>
<dbReference type="Gene3D" id="3.40.190.10">
    <property type="entry name" value="Periplasmic binding protein-like II"/>
    <property type="match status" value="2"/>
</dbReference>
<feature type="signal peptide" evidence="3">
    <location>
        <begin position="1"/>
        <end position="22"/>
    </location>
</feature>
<comment type="similarity">
    <text evidence="1">Belongs to the bacterial solute-binding protein 3 family.</text>
</comment>
<organism evidence="5 6">
    <name type="scientific">Zooshikella ganghwensis</name>
    <dbReference type="NCBI Taxonomy" id="202772"/>
    <lineage>
        <taxon>Bacteria</taxon>
        <taxon>Pseudomonadati</taxon>
        <taxon>Pseudomonadota</taxon>
        <taxon>Gammaproteobacteria</taxon>
        <taxon>Oceanospirillales</taxon>
        <taxon>Zooshikellaceae</taxon>
        <taxon>Zooshikella</taxon>
    </lineage>
</organism>
<name>A0A4P9VNQ4_9GAMM</name>
<evidence type="ECO:0000259" key="4">
    <source>
        <dbReference type="SMART" id="SM00062"/>
    </source>
</evidence>
<evidence type="ECO:0000256" key="2">
    <source>
        <dbReference type="ARBA" id="ARBA00022729"/>
    </source>
</evidence>